<dbReference type="AlphaFoldDB" id="A0A6A3JXZ4"/>
<evidence type="ECO:0000313" key="2">
    <source>
        <dbReference type="Proteomes" id="UP000429607"/>
    </source>
</evidence>
<protein>
    <submittedName>
        <fullName evidence="1">Uncharacterized protein</fullName>
    </submittedName>
</protein>
<gene>
    <name evidence="1" type="ORF">PR001_g19407</name>
</gene>
<comment type="caution">
    <text evidence="1">The sequence shown here is derived from an EMBL/GenBank/DDBJ whole genome shotgun (WGS) entry which is preliminary data.</text>
</comment>
<dbReference type="EMBL" id="QXFV01001798">
    <property type="protein sequence ID" value="KAE8998148.1"/>
    <property type="molecule type" value="Genomic_DNA"/>
</dbReference>
<proteinExistence type="predicted"/>
<organism evidence="1 2">
    <name type="scientific">Phytophthora rubi</name>
    <dbReference type="NCBI Taxonomy" id="129364"/>
    <lineage>
        <taxon>Eukaryota</taxon>
        <taxon>Sar</taxon>
        <taxon>Stramenopiles</taxon>
        <taxon>Oomycota</taxon>
        <taxon>Peronosporomycetes</taxon>
        <taxon>Peronosporales</taxon>
        <taxon>Peronosporaceae</taxon>
        <taxon>Phytophthora</taxon>
    </lineage>
</organism>
<reference evidence="1 2" key="1">
    <citation type="submission" date="2018-09" db="EMBL/GenBank/DDBJ databases">
        <title>Genomic investigation of the strawberry pathogen Phytophthora fragariae indicates pathogenicity is determined by transcriptional variation in three key races.</title>
        <authorList>
            <person name="Adams T.M."/>
            <person name="Armitage A.D."/>
            <person name="Sobczyk M.K."/>
            <person name="Bates H.J."/>
            <person name="Dunwell J.M."/>
            <person name="Nellist C.F."/>
            <person name="Harrison R.J."/>
        </authorList>
    </citation>
    <scope>NUCLEOTIDE SEQUENCE [LARGE SCALE GENOMIC DNA]</scope>
    <source>
        <strain evidence="1 2">SCRP249</strain>
    </source>
</reference>
<accession>A0A6A3JXZ4</accession>
<evidence type="ECO:0000313" key="1">
    <source>
        <dbReference type="EMBL" id="KAE8998148.1"/>
    </source>
</evidence>
<sequence>MKVGSTTKSLKYTLFGSSIVSPGSDALRALMSFLTDELYLAVMKELNGLAAPEADAELFFEPSVPFYPLVKLSWIPSGKDCFSVGSAGFIEWFFTSF</sequence>
<dbReference type="Proteomes" id="UP000429607">
    <property type="component" value="Unassembled WGS sequence"/>
</dbReference>
<name>A0A6A3JXZ4_9STRA</name>